<feature type="coiled-coil region" evidence="12">
    <location>
        <begin position="3"/>
        <end position="30"/>
    </location>
</feature>
<dbReference type="EMBL" id="GL377571">
    <property type="protein sequence ID" value="EFJ32995.1"/>
    <property type="molecule type" value="Genomic_DNA"/>
</dbReference>
<comment type="similarity">
    <text evidence="2">Belongs to the class-II aminoacyl-tRNA synthetase family. Type 2 subfamily.</text>
</comment>
<evidence type="ECO:0000256" key="8">
    <source>
        <dbReference type="ARBA" id="ARBA00022917"/>
    </source>
</evidence>
<reference evidence="14 15" key="1">
    <citation type="journal article" date="2011" name="Science">
        <title>The Selaginella genome identifies genetic changes associated with the evolution of vascular plants.</title>
        <authorList>
            <person name="Banks J.A."/>
            <person name="Nishiyama T."/>
            <person name="Hasebe M."/>
            <person name="Bowman J.L."/>
            <person name="Gribskov M."/>
            <person name="dePamphilis C."/>
            <person name="Albert V.A."/>
            <person name="Aono N."/>
            <person name="Aoyama T."/>
            <person name="Ambrose B.A."/>
            <person name="Ashton N.W."/>
            <person name="Axtell M.J."/>
            <person name="Barker E."/>
            <person name="Barker M.S."/>
            <person name="Bennetzen J.L."/>
            <person name="Bonawitz N.D."/>
            <person name="Chapple C."/>
            <person name="Cheng C."/>
            <person name="Correa L.G."/>
            <person name="Dacre M."/>
            <person name="DeBarry J."/>
            <person name="Dreyer I."/>
            <person name="Elias M."/>
            <person name="Engstrom E.M."/>
            <person name="Estelle M."/>
            <person name="Feng L."/>
            <person name="Finet C."/>
            <person name="Floyd S.K."/>
            <person name="Frommer W.B."/>
            <person name="Fujita T."/>
            <person name="Gramzow L."/>
            <person name="Gutensohn M."/>
            <person name="Harholt J."/>
            <person name="Hattori M."/>
            <person name="Heyl A."/>
            <person name="Hirai T."/>
            <person name="Hiwatashi Y."/>
            <person name="Ishikawa M."/>
            <person name="Iwata M."/>
            <person name="Karol K.G."/>
            <person name="Koehler B."/>
            <person name="Kolukisaoglu U."/>
            <person name="Kubo M."/>
            <person name="Kurata T."/>
            <person name="Lalonde S."/>
            <person name="Li K."/>
            <person name="Li Y."/>
            <person name="Litt A."/>
            <person name="Lyons E."/>
            <person name="Manning G."/>
            <person name="Maruyama T."/>
            <person name="Michael T.P."/>
            <person name="Mikami K."/>
            <person name="Miyazaki S."/>
            <person name="Morinaga S."/>
            <person name="Murata T."/>
            <person name="Mueller-Roeber B."/>
            <person name="Nelson D.R."/>
            <person name="Obara M."/>
            <person name="Oguri Y."/>
            <person name="Olmstead R.G."/>
            <person name="Onodera N."/>
            <person name="Petersen B.L."/>
            <person name="Pils B."/>
            <person name="Prigge M."/>
            <person name="Rensing S.A."/>
            <person name="Riano-Pachon D.M."/>
            <person name="Roberts A.W."/>
            <person name="Sato Y."/>
            <person name="Scheller H.V."/>
            <person name="Schulz B."/>
            <person name="Schulz C."/>
            <person name="Shakirov E.V."/>
            <person name="Shibagaki N."/>
            <person name="Shinohara N."/>
            <person name="Shippen D.E."/>
            <person name="Soerensen I."/>
            <person name="Sotooka R."/>
            <person name="Sugimoto N."/>
            <person name="Sugita M."/>
            <person name="Sumikawa N."/>
            <person name="Tanurdzic M."/>
            <person name="Theissen G."/>
            <person name="Ulvskov P."/>
            <person name="Wakazuki S."/>
            <person name="Weng J.K."/>
            <person name="Willats W.W."/>
            <person name="Wipf D."/>
            <person name="Wolf P.G."/>
            <person name="Yang L."/>
            <person name="Zimmer A.D."/>
            <person name="Zhu Q."/>
            <person name="Mitros T."/>
            <person name="Hellsten U."/>
            <person name="Loque D."/>
            <person name="Otillar R."/>
            <person name="Salamov A."/>
            <person name="Schmutz J."/>
            <person name="Shapiro H."/>
            <person name="Lindquist E."/>
            <person name="Lucas S."/>
            <person name="Rokhsar D."/>
            <person name="Grigoriev I.V."/>
        </authorList>
    </citation>
    <scope>NUCLEOTIDE SEQUENCE [LARGE SCALE GENOMIC DNA]</scope>
</reference>
<keyword evidence="7" id="KW-0067">ATP-binding</keyword>
<dbReference type="FunCoup" id="D8R3T7">
    <property type="interactions" value="5573"/>
</dbReference>
<dbReference type="InterPro" id="IPR004365">
    <property type="entry name" value="NA-bd_OB_tRNA"/>
</dbReference>
<dbReference type="CDD" id="cd04320">
    <property type="entry name" value="AspRS_cyto_N"/>
    <property type="match status" value="1"/>
</dbReference>
<dbReference type="Gene3D" id="3.30.930.10">
    <property type="entry name" value="Bira Bifunctional Protein, Domain 2"/>
    <property type="match status" value="1"/>
</dbReference>
<evidence type="ECO:0000256" key="1">
    <source>
        <dbReference type="ARBA" id="ARBA00004496"/>
    </source>
</evidence>
<organism evidence="15">
    <name type="scientific">Selaginella moellendorffii</name>
    <name type="common">Spikemoss</name>
    <dbReference type="NCBI Taxonomy" id="88036"/>
    <lineage>
        <taxon>Eukaryota</taxon>
        <taxon>Viridiplantae</taxon>
        <taxon>Streptophyta</taxon>
        <taxon>Embryophyta</taxon>
        <taxon>Tracheophyta</taxon>
        <taxon>Lycopodiopsida</taxon>
        <taxon>Selaginellales</taxon>
        <taxon>Selaginellaceae</taxon>
        <taxon>Selaginella</taxon>
    </lineage>
</organism>
<dbReference type="STRING" id="88036.D8R3T7"/>
<protein>
    <recommendedName>
        <fullName evidence="3">aspartate--tRNA ligase</fullName>
        <ecNumber evidence="3">6.1.1.12</ecNumber>
    </recommendedName>
    <alternativeName>
        <fullName evidence="10">Aspartyl-tRNA synthetase</fullName>
    </alternativeName>
</protein>
<dbReference type="InterPro" id="IPR002312">
    <property type="entry name" value="Asp/Asn-tRNA-synth_IIb"/>
</dbReference>
<feature type="domain" description="Aminoacyl-transfer RNA synthetases class-II family profile" evidence="13">
    <location>
        <begin position="213"/>
        <end position="513"/>
    </location>
</feature>
<dbReference type="EC" id="6.1.1.12" evidence="3"/>
<dbReference type="NCBIfam" id="TIGR00458">
    <property type="entry name" value="aspS_nondisc"/>
    <property type="match status" value="1"/>
</dbReference>
<dbReference type="InterPro" id="IPR004364">
    <property type="entry name" value="Aa-tRNA-synt_II"/>
</dbReference>
<keyword evidence="4" id="KW-0963">Cytoplasm</keyword>
<dbReference type="Pfam" id="PF00152">
    <property type="entry name" value="tRNA-synt_2"/>
    <property type="match status" value="1"/>
</dbReference>
<dbReference type="PRINTS" id="PR01042">
    <property type="entry name" value="TRNASYNTHASP"/>
</dbReference>
<accession>D8R3T7</accession>
<dbReference type="SUPFAM" id="SSF55681">
    <property type="entry name" value="Class II aaRS and biotin synthetases"/>
    <property type="match status" value="1"/>
</dbReference>
<sequence length="521" mass="58672">MSKKAAQKAAKKAEKELRQAAALAAAAAEEEEIDPLADKYGDTKLEDLQSKAVTGRKWTEISELGTDLEGSTVLVRGRVHSKRAKGKMAFLVLRETIHTVQCVVSMENVGSKQFVKYASLLSKESVVDVTGNVSNPRNPVSGTTQPVEIQVTELHCISRSTNELPLLLEDAARSDQDIEKAAKEGIQYARVLQDTRLNNRVLDLRIPANQAIFTVQSEISSLFHDFLRANKFRQIHTPKLIAGASEGGSAVFKLQYANDQPACLAQSPQLHKQMAICGDFRRVFEIGPVFRAEKSFTHRHLCEFIGLDFEMEIKEHYFEIIDLIGKLFIYVFNELNKNCKKELETINSQYPFEPLQYLDETLVLAFAEGIQMLKEAGFETDPLGDLDTETERRLGLLVKERYKTDFYILHRYPLAVRPFYTMPAVDDPKYSNSFDVFIRGEEIISGAQRVHDKDLLLKRIEECNIDPNAIGLQNYINSFSYGAPPHGGIGVGLERVAMLFCNLDNIRKVSLFPRDPNRLAP</sequence>
<comment type="catalytic activity">
    <reaction evidence="11">
        <text>tRNA(Asp) + L-aspartate + ATP = L-aspartyl-tRNA(Asp) + AMP + diphosphate</text>
        <dbReference type="Rhea" id="RHEA:19649"/>
        <dbReference type="Rhea" id="RHEA-COMP:9660"/>
        <dbReference type="Rhea" id="RHEA-COMP:9678"/>
        <dbReference type="ChEBI" id="CHEBI:29991"/>
        <dbReference type="ChEBI" id="CHEBI:30616"/>
        <dbReference type="ChEBI" id="CHEBI:33019"/>
        <dbReference type="ChEBI" id="CHEBI:78442"/>
        <dbReference type="ChEBI" id="CHEBI:78516"/>
        <dbReference type="ChEBI" id="CHEBI:456215"/>
        <dbReference type="EC" id="6.1.1.12"/>
    </reaction>
</comment>
<keyword evidence="12" id="KW-0175">Coiled coil</keyword>
<keyword evidence="15" id="KW-1185">Reference proteome</keyword>
<dbReference type="FunFam" id="3.30.930.10:FF:000013">
    <property type="entry name" value="Aspartate--tRNA ligase, cytoplasmic"/>
    <property type="match status" value="1"/>
</dbReference>
<dbReference type="Gramene" id="EFJ32995">
    <property type="protein sequence ID" value="EFJ32995"/>
    <property type="gene ID" value="SELMODRAFT_84215"/>
</dbReference>
<evidence type="ECO:0000256" key="10">
    <source>
        <dbReference type="ARBA" id="ARBA00033155"/>
    </source>
</evidence>
<proteinExistence type="inferred from homology"/>
<evidence type="ECO:0000313" key="14">
    <source>
        <dbReference type="EMBL" id="EFJ32995.1"/>
    </source>
</evidence>
<dbReference type="GO" id="GO:0005524">
    <property type="term" value="F:ATP binding"/>
    <property type="evidence" value="ECO:0007669"/>
    <property type="project" value="UniProtKB-KW"/>
</dbReference>
<evidence type="ECO:0000256" key="11">
    <source>
        <dbReference type="ARBA" id="ARBA00047904"/>
    </source>
</evidence>
<dbReference type="InterPro" id="IPR012340">
    <property type="entry name" value="NA-bd_OB-fold"/>
</dbReference>
<evidence type="ECO:0000256" key="12">
    <source>
        <dbReference type="SAM" id="Coils"/>
    </source>
</evidence>
<dbReference type="PROSITE" id="PS50862">
    <property type="entry name" value="AA_TRNA_LIGASE_II"/>
    <property type="match status" value="1"/>
</dbReference>
<keyword evidence="9" id="KW-0030">Aminoacyl-tRNA synthetase</keyword>
<dbReference type="PANTHER" id="PTHR43450:SF1">
    <property type="entry name" value="ASPARTATE--TRNA LIGASE, CYTOPLASMIC"/>
    <property type="match status" value="1"/>
</dbReference>
<dbReference type="OMA" id="HYSEEVI"/>
<evidence type="ECO:0000256" key="5">
    <source>
        <dbReference type="ARBA" id="ARBA00022598"/>
    </source>
</evidence>
<keyword evidence="8" id="KW-0648">Protein biosynthesis</keyword>
<keyword evidence="5" id="KW-0436">Ligase</keyword>
<evidence type="ECO:0000256" key="2">
    <source>
        <dbReference type="ARBA" id="ARBA00005312"/>
    </source>
</evidence>
<dbReference type="InParanoid" id="D8R3T7"/>
<dbReference type="PANTHER" id="PTHR43450">
    <property type="entry name" value="ASPARTYL-TRNA SYNTHETASE"/>
    <property type="match status" value="1"/>
</dbReference>
<evidence type="ECO:0000256" key="3">
    <source>
        <dbReference type="ARBA" id="ARBA00012841"/>
    </source>
</evidence>
<evidence type="ECO:0000256" key="6">
    <source>
        <dbReference type="ARBA" id="ARBA00022741"/>
    </source>
</evidence>
<dbReference type="GO" id="GO:0003723">
    <property type="term" value="F:RNA binding"/>
    <property type="evidence" value="ECO:0000318"/>
    <property type="project" value="GO_Central"/>
</dbReference>
<dbReference type="CDD" id="cd00776">
    <property type="entry name" value="AsxRS_core"/>
    <property type="match status" value="1"/>
</dbReference>
<dbReference type="GO" id="GO:0006422">
    <property type="term" value="P:aspartyl-tRNA aminoacylation"/>
    <property type="evidence" value="ECO:0000318"/>
    <property type="project" value="GO_Central"/>
</dbReference>
<dbReference type="InterPro" id="IPR045864">
    <property type="entry name" value="aa-tRNA-synth_II/BPL/LPL"/>
</dbReference>
<evidence type="ECO:0000256" key="9">
    <source>
        <dbReference type="ARBA" id="ARBA00023146"/>
    </source>
</evidence>
<dbReference type="SUPFAM" id="SSF50249">
    <property type="entry name" value="Nucleic acid-binding proteins"/>
    <property type="match status" value="1"/>
</dbReference>
<dbReference type="InterPro" id="IPR004523">
    <property type="entry name" value="Asp-tRNA_synthase_2"/>
</dbReference>
<dbReference type="HAMAP" id="MF_02075">
    <property type="entry name" value="Asp_tRNA_synth_type2"/>
    <property type="match status" value="1"/>
</dbReference>
<dbReference type="Proteomes" id="UP000001514">
    <property type="component" value="Unassembled WGS sequence"/>
</dbReference>
<evidence type="ECO:0000256" key="7">
    <source>
        <dbReference type="ARBA" id="ARBA00022840"/>
    </source>
</evidence>
<dbReference type="eggNOG" id="KOG0556">
    <property type="taxonomic scope" value="Eukaryota"/>
</dbReference>
<comment type="subcellular location">
    <subcellularLocation>
        <location evidence="1">Cytoplasm</location>
    </subcellularLocation>
</comment>
<name>D8R3T7_SELML</name>
<dbReference type="GO" id="GO:0004815">
    <property type="term" value="F:aspartate-tRNA ligase activity"/>
    <property type="evidence" value="ECO:0000318"/>
    <property type="project" value="GO_Central"/>
</dbReference>
<gene>
    <name evidence="14" type="ORF">SELMODRAFT_84215</name>
</gene>
<dbReference type="Pfam" id="PF01336">
    <property type="entry name" value="tRNA_anti-codon"/>
    <property type="match status" value="1"/>
</dbReference>
<keyword evidence="6" id="KW-0547">Nucleotide-binding</keyword>
<evidence type="ECO:0000259" key="13">
    <source>
        <dbReference type="PROSITE" id="PS50862"/>
    </source>
</evidence>
<dbReference type="OrthoDB" id="372395at2759"/>
<dbReference type="KEGG" id="smo:SELMODRAFT_84215"/>
<dbReference type="GO" id="GO:0017101">
    <property type="term" value="C:aminoacyl-tRNA synthetase multienzyme complex"/>
    <property type="evidence" value="ECO:0000318"/>
    <property type="project" value="GO_Central"/>
</dbReference>
<dbReference type="NCBIfam" id="NF003483">
    <property type="entry name" value="PRK05159.1"/>
    <property type="match status" value="1"/>
</dbReference>
<dbReference type="HOGENOM" id="CLU_004553_2_1_1"/>
<evidence type="ECO:0000313" key="15">
    <source>
        <dbReference type="Proteomes" id="UP000001514"/>
    </source>
</evidence>
<dbReference type="GO" id="GO:0005829">
    <property type="term" value="C:cytosol"/>
    <property type="evidence" value="ECO:0000318"/>
    <property type="project" value="GO_Central"/>
</dbReference>
<dbReference type="InterPro" id="IPR006195">
    <property type="entry name" value="aa-tRNA-synth_II"/>
</dbReference>
<dbReference type="Gene3D" id="2.40.50.140">
    <property type="entry name" value="Nucleic acid-binding proteins"/>
    <property type="match status" value="1"/>
</dbReference>
<evidence type="ECO:0000256" key="4">
    <source>
        <dbReference type="ARBA" id="ARBA00022490"/>
    </source>
</evidence>
<dbReference type="AlphaFoldDB" id="D8R3T7"/>